<sequence length="215" mass="22825">MSDSKQVTKSKRKVSFTPSQEPIPASDGSQEPPQEGCNSSPLPETPRQAELASHKGPQDTCQQRTSRSPPPQNPQGNPLSSDDASPARQANGSGTEGPEIPNTNDLSVPARPQGQRARTLSREDRKQAHIKRQLMTNFILGSFDDNSSDEDSGAALFRQSSRKGSRASLGTLSLETAQAAGETETCAPVIRAPGQDTGFPEECGLVGADDLVCNN</sequence>
<feature type="compositionally biased region" description="Polar residues" evidence="1">
    <location>
        <begin position="27"/>
        <end position="42"/>
    </location>
</feature>
<dbReference type="EMBL" id="JAKZEL010000016">
    <property type="protein sequence ID" value="KAI4536360.1"/>
    <property type="molecule type" value="Genomic_DNA"/>
</dbReference>
<comment type="caution">
    <text evidence="2">The sequence shown here is derived from an EMBL/GenBank/DDBJ whole genome shotgun (WGS) entry which is preliminary data.</text>
</comment>
<reference evidence="2" key="1">
    <citation type="submission" date="2022-03" db="EMBL/GenBank/DDBJ databases">
        <title>Genomic analyses of argali, domestic sheep and their hybrids provide insights into chromosomal evolution, heterosis and genetic basis of agronomic traits.</title>
        <authorList>
            <person name="Li M."/>
        </authorList>
    </citation>
    <scope>NUCLEOTIDE SEQUENCE</scope>
    <source>
        <strain evidence="2">CAU-MHL-2022a</strain>
        <tissue evidence="2">Skin</tissue>
    </source>
</reference>
<dbReference type="AlphaFoldDB" id="A0AAD4U384"/>
<evidence type="ECO:0000313" key="3">
    <source>
        <dbReference type="Proteomes" id="UP001214576"/>
    </source>
</evidence>
<organism evidence="2 3">
    <name type="scientific">Ovis ammon polii</name>
    <dbReference type="NCBI Taxonomy" id="230172"/>
    <lineage>
        <taxon>Eukaryota</taxon>
        <taxon>Metazoa</taxon>
        <taxon>Chordata</taxon>
        <taxon>Craniata</taxon>
        <taxon>Vertebrata</taxon>
        <taxon>Euteleostomi</taxon>
        <taxon>Mammalia</taxon>
        <taxon>Eutheria</taxon>
        <taxon>Laurasiatheria</taxon>
        <taxon>Artiodactyla</taxon>
        <taxon>Ruminantia</taxon>
        <taxon>Pecora</taxon>
        <taxon>Bovidae</taxon>
        <taxon>Caprinae</taxon>
        <taxon>Ovis</taxon>
    </lineage>
</organism>
<gene>
    <name evidence="2" type="ORF">MG293_013752</name>
</gene>
<evidence type="ECO:0000256" key="1">
    <source>
        <dbReference type="SAM" id="MobiDB-lite"/>
    </source>
</evidence>
<evidence type="ECO:0000313" key="2">
    <source>
        <dbReference type="EMBL" id="KAI4536360.1"/>
    </source>
</evidence>
<feature type="region of interest" description="Disordered" evidence="1">
    <location>
        <begin position="141"/>
        <end position="169"/>
    </location>
</feature>
<protein>
    <submittedName>
        <fullName evidence="2">Uncharacterized protein</fullName>
    </submittedName>
</protein>
<proteinExistence type="predicted"/>
<accession>A0AAD4U384</accession>
<dbReference type="Proteomes" id="UP001214576">
    <property type="component" value="Unassembled WGS sequence"/>
</dbReference>
<feature type="region of interest" description="Disordered" evidence="1">
    <location>
        <begin position="1"/>
        <end position="129"/>
    </location>
</feature>
<name>A0AAD4U384_OVIAM</name>
<keyword evidence="3" id="KW-1185">Reference proteome</keyword>
<feature type="compositionally biased region" description="Polar residues" evidence="1">
    <location>
        <begin position="74"/>
        <end position="93"/>
    </location>
</feature>